<dbReference type="GO" id="GO:0004673">
    <property type="term" value="F:protein histidine kinase activity"/>
    <property type="evidence" value="ECO:0007669"/>
    <property type="project" value="UniProtKB-EC"/>
</dbReference>
<dbReference type="InterPro" id="IPR003594">
    <property type="entry name" value="HATPase_dom"/>
</dbReference>
<keyword evidence="4" id="KW-0418">Kinase</keyword>
<dbReference type="InterPro" id="IPR005467">
    <property type="entry name" value="His_kinase_dom"/>
</dbReference>
<dbReference type="AlphaFoldDB" id="A0A081PL13"/>
<accession>A0A081PL13</accession>
<dbReference type="Pfam" id="PF02518">
    <property type="entry name" value="HATPase_c"/>
    <property type="match status" value="1"/>
</dbReference>
<dbReference type="SUPFAM" id="SSF55874">
    <property type="entry name" value="ATPase domain of HSP90 chaperone/DNA topoisomerase II/histidine kinase"/>
    <property type="match status" value="1"/>
</dbReference>
<dbReference type="Pfam" id="PF13426">
    <property type="entry name" value="PAS_9"/>
    <property type="match status" value="1"/>
</dbReference>
<evidence type="ECO:0000259" key="7">
    <source>
        <dbReference type="PROSITE" id="PS50109"/>
    </source>
</evidence>
<dbReference type="eggNOG" id="COG4585">
    <property type="taxonomic scope" value="Bacteria"/>
</dbReference>
<dbReference type="Gene3D" id="3.30.565.10">
    <property type="entry name" value="Histidine kinase-like ATPase, C-terminal domain"/>
    <property type="match status" value="1"/>
</dbReference>
<evidence type="ECO:0000256" key="5">
    <source>
        <dbReference type="ARBA" id="ARBA00023012"/>
    </source>
</evidence>
<proteinExistence type="predicted"/>
<dbReference type="PANTHER" id="PTHR24421">
    <property type="entry name" value="NITRATE/NITRITE SENSOR PROTEIN NARX-RELATED"/>
    <property type="match status" value="1"/>
</dbReference>
<dbReference type="PROSITE" id="PS50109">
    <property type="entry name" value="HIS_KIN"/>
    <property type="match status" value="1"/>
</dbReference>
<evidence type="ECO:0000256" key="3">
    <source>
        <dbReference type="ARBA" id="ARBA00022679"/>
    </source>
</evidence>
<dbReference type="OrthoDB" id="5401121at2"/>
<dbReference type="Proteomes" id="UP000028007">
    <property type="component" value="Unassembled WGS sequence"/>
</dbReference>
<keyword evidence="9" id="KW-1185">Reference proteome</keyword>
<dbReference type="PANTHER" id="PTHR24421:SF10">
    <property type="entry name" value="NITRATE_NITRITE SENSOR PROTEIN NARQ"/>
    <property type="match status" value="1"/>
</dbReference>
<dbReference type="InterPro" id="IPR050482">
    <property type="entry name" value="Sensor_HK_TwoCompSys"/>
</dbReference>
<dbReference type="SUPFAM" id="SSF55785">
    <property type="entry name" value="PYP-like sensor domain (PAS domain)"/>
    <property type="match status" value="3"/>
</dbReference>
<keyword evidence="5" id="KW-0902">Two-component regulatory system</keyword>
<comment type="caution">
    <text evidence="8">The sequence shown here is derived from an EMBL/GenBank/DDBJ whole genome shotgun (WGS) entry which is preliminary data.</text>
</comment>
<sequence length="724" mass="82098">MISTTRADNILSLINVACFQLDSESNFIYGNRKAAQLFNLNITQIIGKHVWKVFDISLSPEAFNVIENAIVYQKSSNIEYFCRVTNHWMSLNAVPANGGTVLMFTDVQITKGQLLEEQRRLKLAQEIGNIGYFEGILPDGRLEASDELYRIFGIKPQSEVLTWQRIYEFIDAREAANTISLIKNLTGQQKEFELHFPIITFDKERKILNMKVRFTADSIRNVHRIHGVIHNITDYFNAKEELRESKELIQSVFDTSLVGMCLLKPVRDADGEITDFRIELVSREMERETSRNDLVGKLYAAEFPGIKNVGLFDTMLKVLATGNPAQMEFWYPYDGFDKWYSSVFVKMEDAIVATHLDVSPAKFAEQEQLKGLSLLQQSEELARTGSWEYDLVSGEFTCSDGMYKLFDLTKETAIKPEHYLEYSTVNSKPTAQKILQSLKTGDLGFEEIIELKTSKSDRVLKVKTFIFKENGIPQKVLGVNVDITLQLALSLKNEQLKLERAELEKKQQQEIFKTILSTQQEERKVIAESLHNGLGQLLYGVKLRLERNIYTLGEVSNDAQLDNMLETERLLADAIRESRRFSHQLMPTILEDFGLEVALNDVKSQLEVTVRIEATYSGLAHHLDQYLQISVFRIVQELLLNVVKHAEAACAKLKVCITKNTIQIVVEDDGKGFEAGPNFANGLGLRMIQSKANLLNGKLQISPRSGKGTRIEINLPNLESANGG</sequence>
<keyword evidence="3" id="KW-0808">Transferase</keyword>
<dbReference type="InterPro" id="IPR000014">
    <property type="entry name" value="PAS"/>
</dbReference>
<feature type="coiled-coil region" evidence="6">
    <location>
        <begin position="486"/>
        <end position="513"/>
    </location>
</feature>
<dbReference type="EMBL" id="JNFF01000017">
    <property type="protein sequence ID" value="KEQ31386.1"/>
    <property type="molecule type" value="Genomic_DNA"/>
</dbReference>
<evidence type="ECO:0000256" key="2">
    <source>
        <dbReference type="ARBA" id="ARBA00012438"/>
    </source>
</evidence>
<name>A0A081PL13_9SPHI</name>
<dbReference type="SMART" id="SM00091">
    <property type="entry name" value="PAS"/>
    <property type="match status" value="1"/>
</dbReference>
<evidence type="ECO:0000313" key="9">
    <source>
        <dbReference type="Proteomes" id="UP000028007"/>
    </source>
</evidence>
<evidence type="ECO:0000313" key="8">
    <source>
        <dbReference type="EMBL" id="KEQ31386.1"/>
    </source>
</evidence>
<dbReference type="InterPro" id="IPR036890">
    <property type="entry name" value="HATPase_C_sf"/>
</dbReference>
<reference evidence="8 9" key="1">
    <citation type="journal article" date="1992" name="Int. J. Syst. Bacteriol.">
        <title>Sphingobacterium antarcticus sp. nov. a Psychrotrophic Bacterium from the Soils of Schirmacher Oasis, Antarctica.</title>
        <authorList>
            <person name="Shivaji S."/>
            <person name="Ray M.K."/>
            <person name="Rao N.S."/>
            <person name="Saiserr L."/>
            <person name="Jagannadham M.V."/>
            <person name="Kumar G.S."/>
            <person name="Reddy G."/>
            <person name="Bhargava P.M."/>
        </authorList>
    </citation>
    <scope>NUCLEOTIDE SEQUENCE [LARGE SCALE GENOMIC DNA]</scope>
    <source>
        <strain evidence="8 9">4BY</strain>
    </source>
</reference>
<protein>
    <recommendedName>
        <fullName evidence="2">histidine kinase</fullName>
        <ecNumber evidence="2">2.7.13.3</ecNumber>
    </recommendedName>
</protein>
<dbReference type="InterPro" id="IPR004358">
    <property type="entry name" value="Sig_transdc_His_kin-like_C"/>
</dbReference>
<dbReference type="PRINTS" id="PR00344">
    <property type="entry name" value="BCTRLSENSOR"/>
</dbReference>
<dbReference type="Gene3D" id="1.20.5.1930">
    <property type="match status" value="1"/>
</dbReference>
<dbReference type="InterPro" id="IPR035965">
    <property type="entry name" value="PAS-like_dom_sf"/>
</dbReference>
<dbReference type="eggNOG" id="COG2202">
    <property type="taxonomic scope" value="Bacteria"/>
</dbReference>
<dbReference type="SMART" id="SM00387">
    <property type="entry name" value="HATPase_c"/>
    <property type="match status" value="1"/>
</dbReference>
<organism evidence="8 9">
    <name type="scientific">Pedobacter antarcticus 4BY</name>
    <dbReference type="NCBI Taxonomy" id="1358423"/>
    <lineage>
        <taxon>Bacteria</taxon>
        <taxon>Pseudomonadati</taxon>
        <taxon>Bacteroidota</taxon>
        <taxon>Sphingobacteriia</taxon>
        <taxon>Sphingobacteriales</taxon>
        <taxon>Sphingobacteriaceae</taxon>
        <taxon>Pedobacter</taxon>
    </lineage>
</organism>
<dbReference type="CDD" id="cd16917">
    <property type="entry name" value="HATPase_UhpB-NarQ-NarX-like"/>
    <property type="match status" value="1"/>
</dbReference>
<dbReference type="GO" id="GO:0000160">
    <property type="term" value="P:phosphorelay signal transduction system"/>
    <property type="evidence" value="ECO:0007669"/>
    <property type="project" value="UniProtKB-KW"/>
</dbReference>
<dbReference type="Gene3D" id="3.30.450.20">
    <property type="entry name" value="PAS domain"/>
    <property type="match status" value="4"/>
</dbReference>
<comment type="catalytic activity">
    <reaction evidence="1">
        <text>ATP + protein L-histidine = ADP + protein N-phospho-L-histidine.</text>
        <dbReference type="EC" id="2.7.13.3"/>
    </reaction>
</comment>
<keyword evidence="6" id="KW-0175">Coiled coil</keyword>
<evidence type="ECO:0000256" key="4">
    <source>
        <dbReference type="ARBA" id="ARBA00022777"/>
    </source>
</evidence>
<dbReference type="RefSeq" id="WP_037438181.1">
    <property type="nucleotide sequence ID" value="NZ_JNFF01000017.1"/>
</dbReference>
<evidence type="ECO:0000256" key="6">
    <source>
        <dbReference type="SAM" id="Coils"/>
    </source>
</evidence>
<feature type="domain" description="Histidine kinase" evidence="7">
    <location>
        <begin position="633"/>
        <end position="719"/>
    </location>
</feature>
<evidence type="ECO:0000256" key="1">
    <source>
        <dbReference type="ARBA" id="ARBA00000085"/>
    </source>
</evidence>
<gene>
    <name evidence="8" type="ORF">N180_07830</name>
</gene>
<dbReference type="EC" id="2.7.13.3" evidence="2"/>